<reference evidence="1 2" key="1">
    <citation type="submission" date="2019-11" db="EMBL/GenBank/DDBJ databases">
        <title>Comparative genomics of hydrocarbon-degrading Desulfosarcina strains.</title>
        <authorList>
            <person name="Watanabe M."/>
            <person name="Kojima H."/>
            <person name="Fukui M."/>
        </authorList>
    </citation>
    <scope>NUCLEOTIDE SEQUENCE [LARGE SCALE GENOMIC DNA]</scope>
    <source>
        <strain evidence="1 2">28bB2T</strain>
    </source>
</reference>
<dbReference type="SUPFAM" id="SSF52540">
    <property type="entry name" value="P-loop containing nucleoside triphosphate hydrolases"/>
    <property type="match status" value="1"/>
</dbReference>
<evidence type="ECO:0000313" key="2">
    <source>
        <dbReference type="Proteomes" id="UP000425960"/>
    </source>
</evidence>
<dbReference type="PANTHER" id="PTHR43394">
    <property type="entry name" value="ATP-DEPENDENT PERMEASE MDL1, MITOCHONDRIAL"/>
    <property type="match status" value="1"/>
</dbReference>
<dbReference type="PANTHER" id="PTHR43394:SF1">
    <property type="entry name" value="ATP-BINDING CASSETTE SUB-FAMILY B MEMBER 10, MITOCHONDRIAL"/>
    <property type="match status" value="1"/>
</dbReference>
<gene>
    <name evidence="1" type="ORF">DSCO28_31200</name>
</gene>
<accession>A0A5K7ZM36</accession>
<dbReference type="GO" id="GO:0015421">
    <property type="term" value="F:ABC-type oligopeptide transporter activity"/>
    <property type="evidence" value="ECO:0007669"/>
    <property type="project" value="TreeGrafter"/>
</dbReference>
<dbReference type="RefSeq" id="WP_197910481.1">
    <property type="nucleotide sequence ID" value="NZ_AP021876.1"/>
</dbReference>
<dbReference type="InterPro" id="IPR027417">
    <property type="entry name" value="P-loop_NTPase"/>
</dbReference>
<sequence length="71" mass="8083">MYIQEAIDQLVKDKTVVVIAHRLNTISQAGKIVVIDKGTIAEEGTHTTLMARKGLYKALWDEQQRVKGWKF</sequence>
<dbReference type="AlphaFoldDB" id="A0A5K7ZM36"/>
<organism evidence="1 2">
    <name type="scientific">Desulfosarcina ovata subsp. sediminis</name>
    <dbReference type="NCBI Taxonomy" id="885957"/>
    <lineage>
        <taxon>Bacteria</taxon>
        <taxon>Pseudomonadati</taxon>
        <taxon>Thermodesulfobacteriota</taxon>
        <taxon>Desulfobacteria</taxon>
        <taxon>Desulfobacterales</taxon>
        <taxon>Desulfosarcinaceae</taxon>
        <taxon>Desulfosarcina</taxon>
    </lineage>
</organism>
<evidence type="ECO:0000313" key="1">
    <source>
        <dbReference type="EMBL" id="BBO82554.1"/>
    </source>
</evidence>
<evidence type="ECO:0008006" key="3">
    <source>
        <dbReference type="Google" id="ProtNLM"/>
    </source>
</evidence>
<dbReference type="InterPro" id="IPR039421">
    <property type="entry name" value="Type_1_exporter"/>
</dbReference>
<proteinExistence type="predicted"/>
<dbReference type="Gene3D" id="3.40.50.300">
    <property type="entry name" value="P-loop containing nucleotide triphosphate hydrolases"/>
    <property type="match status" value="1"/>
</dbReference>
<dbReference type="EMBL" id="AP021876">
    <property type="protein sequence ID" value="BBO82554.1"/>
    <property type="molecule type" value="Genomic_DNA"/>
</dbReference>
<dbReference type="Proteomes" id="UP000425960">
    <property type="component" value="Chromosome"/>
</dbReference>
<protein>
    <recommendedName>
        <fullName evidence="3">ABC transporter ATP-binding protein</fullName>
    </recommendedName>
</protein>
<dbReference type="KEGG" id="dov:DSCO28_31200"/>
<name>A0A5K7ZM36_9BACT</name>